<dbReference type="InterPro" id="IPR052048">
    <property type="entry name" value="ST_Response_Regulator"/>
</dbReference>
<dbReference type="Gene3D" id="3.40.50.2300">
    <property type="match status" value="1"/>
</dbReference>
<organism evidence="3 4">
    <name type="scientific">Enterovibrio qingdaonensis</name>
    <dbReference type="NCBI Taxonomy" id="2899818"/>
    <lineage>
        <taxon>Bacteria</taxon>
        <taxon>Pseudomonadati</taxon>
        <taxon>Pseudomonadota</taxon>
        <taxon>Gammaproteobacteria</taxon>
        <taxon>Vibrionales</taxon>
        <taxon>Vibrionaceae</taxon>
        <taxon>Enterovibrio</taxon>
    </lineage>
</organism>
<comment type="caution">
    <text evidence="3">The sequence shown here is derived from an EMBL/GenBank/DDBJ whole genome shotgun (WGS) entry which is preliminary data.</text>
</comment>
<dbReference type="Proteomes" id="UP001149821">
    <property type="component" value="Unassembled WGS sequence"/>
</dbReference>
<name>A0ABT5QQD9_9GAMM</name>
<dbReference type="SUPFAM" id="SSF52172">
    <property type="entry name" value="CheY-like"/>
    <property type="match status" value="1"/>
</dbReference>
<dbReference type="PANTHER" id="PTHR43228">
    <property type="entry name" value="TWO-COMPONENT RESPONSE REGULATOR"/>
    <property type="match status" value="1"/>
</dbReference>
<gene>
    <name evidence="3" type="ORF">LRP49_18715</name>
</gene>
<feature type="domain" description="Response regulatory" evidence="2">
    <location>
        <begin position="2"/>
        <end position="173"/>
    </location>
</feature>
<dbReference type="Pfam" id="PF00072">
    <property type="entry name" value="Response_reg"/>
    <property type="match status" value="1"/>
</dbReference>
<evidence type="ECO:0000313" key="3">
    <source>
        <dbReference type="EMBL" id="MDD1783204.1"/>
    </source>
</evidence>
<dbReference type="PROSITE" id="PS50110">
    <property type="entry name" value="RESPONSE_REGULATORY"/>
    <property type="match status" value="1"/>
</dbReference>
<evidence type="ECO:0000313" key="4">
    <source>
        <dbReference type="Proteomes" id="UP001149821"/>
    </source>
</evidence>
<protein>
    <submittedName>
        <fullName evidence="3">Response regulator</fullName>
    </submittedName>
</protein>
<sequence>MKIIFADDMADMRENILSSLNAVEEEFGPFEILGEAKNGRELIDLVDKYPHVDLVLTDLRMPTMDGLSALVYLKANNKINKIVVISSENIVSISQAEKLRVEAEIEEKMGLLDKIAHRVIDDEEVEGKINSILLGCEKLRLDPIQVAEYYGANGYMRKPVSRRKMGSLLEALSTQSGFINIGLV</sequence>
<dbReference type="PANTHER" id="PTHR43228:SF1">
    <property type="entry name" value="TWO-COMPONENT RESPONSE REGULATOR ARR22"/>
    <property type="match status" value="1"/>
</dbReference>
<keyword evidence="1" id="KW-0597">Phosphoprotein</keyword>
<evidence type="ECO:0000259" key="2">
    <source>
        <dbReference type="PROSITE" id="PS50110"/>
    </source>
</evidence>
<dbReference type="InterPro" id="IPR011006">
    <property type="entry name" value="CheY-like_superfamily"/>
</dbReference>
<dbReference type="InterPro" id="IPR001789">
    <property type="entry name" value="Sig_transdc_resp-reg_receiver"/>
</dbReference>
<accession>A0ABT5QQD9</accession>
<dbReference type="EMBL" id="JAJUBB010000016">
    <property type="protein sequence ID" value="MDD1783204.1"/>
    <property type="molecule type" value="Genomic_DNA"/>
</dbReference>
<evidence type="ECO:0000256" key="1">
    <source>
        <dbReference type="PROSITE-ProRule" id="PRU00169"/>
    </source>
</evidence>
<dbReference type="RefSeq" id="WP_274143919.1">
    <property type="nucleotide sequence ID" value="NZ_JAJUBB010000016.1"/>
</dbReference>
<reference evidence="3" key="1">
    <citation type="submission" date="2021-12" db="EMBL/GenBank/DDBJ databases">
        <title>Enterovibrio ZSDZ35 sp. nov. and Enterovibrio ZSDZ42 sp. nov., isolated from coastal seawater in Qingdao.</title>
        <authorList>
            <person name="Zhang P."/>
        </authorList>
    </citation>
    <scope>NUCLEOTIDE SEQUENCE</scope>
    <source>
        <strain evidence="3">ZSDZ35</strain>
    </source>
</reference>
<dbReference type="SMART" id="SM00448">
    <property type="entry name" value="REC"/>
    <property type="match status" value="1"/>
</dbReference>
<proteinExistence type="predicted"/>
<feature type="modified residue" description="4-aspartylphosphate" evidence="1">
    <location>
        <position position="58"/>
    </location>
</feature>
<keyword evidence="4" id="KW-1185">Reference proteome</keyword>